<dbReference type="EMBL" id="UYYG01001211">
    <property type="protein sequence ID" value="VDN60353.1"/>
    <property type="molecule type" value="Genomic_DNA"/>
</dbReference>
<dbReference type="InterPro" id="IPR000276">
    <property type="entry name" value="GPCR_Rhodpsn"/>
</dbReference>
<evidence type="ECO:0000256" key="8">
    <source>
        <dbReference type="ARBA" id="ARBA00023170"/>
    </source>
</evidence>
<keyword evidence="7" id="KW-1015">Disulfide bond</keyword>
<evidence type="ECO:0000256" key="9">
    <source>
        <dbReference type="ARBA" id="ARBA00023224"/>
    </source>
</evidence>
<evidence type="ECO:0000256" key="3">
    <source>
        <dbReference type="ARBA" id="ARBA00022692"/>
    </source>
</evidence>
<protein>
    <submittedName>
        <fullName evidence="16">G_PROTEIN_RECEP_F1_2 domain-containing protein</fullName>
    </submittedName>
</protein>
<keyword evidence="4 11" id="KW-1133">Transmembrane helix</keyword>
<evidence type="ECO:0000313" key="13">
    <source>
        <dbReference type="EMBL" id="VDN60353.1"/>
    </source>
</evidence>
<dbReference type="AlphaFoldDB" id="A0A0N4UKJ5"/>
<evidence type="ECO:0000256" key="4">
    <source>
        <dbReference type="ARBA" id="ARBA00022989"/>
    </source>
</evidence>
<evidence type="ECO:0000259" key="12">
    <source>
        <dbReference type="PROSITE" id="PS50262"/>
    </source>
</evidence>
<evidence type="ECO:0000313" key="15">
    <source>
        <dbReference type="Proteomes" id="UP000274756"/>
    </source>
</evidence>
<name>A0A0N4UKJ5_DRAME</name>
<feature type="transmembrane region" description="Helical" evidence="11">
    <location>
        <begin position="130"/>
        <end position="151"/>
    </location>
</feature>
<dbReference type="SUPFAM" id="SSF81321">
    <property type="entry name" value="Family A G protein-coupled receptor-like"/>
    <property type="match status" value="1"/>
</dbReference>
<dbReference type="PROSITE" id="PS00237">
    <property type="entry name" value="G_PROTEIN_RECEP_F1_1"/>
    <property type="match status" value="1"/>
</dbReference>
<feature type="transmembrane region" description="Helical" evidence="11">
    <location>
        <begin position="91"/>
        <end position="110"/>
    </location>
</feature>
<dbReference type="FunFam" id="1.20.1070.10:FF:000523">
    <property type="entry name" value="5-hydroxytryptamine receptor 2B"/>
    <property type="match status" value="1"/>
</dbReference>
<reference evidence="16" key="1">
    <citation type="submission" date="2017-02" db="UniProtKB">
        <authorList>
            <consortium name="WormBaseParasite"/>
        </authorList>
    </citation>
    <scope>IDENTIFICATION</scope>
</reference>
<dbReference type="GO" id="GO:0004993">
    <property type="term" value="F:G protein-coupled serotonin receptor activity"/>
    <property type="evidence" value="ECO:0007669"/>
    <property type="project" value="TreeGrafter"/>
</dbReference>
<evidence type="ECO:0000313" key="14">
    <source>
        <dbReference type="Proteomes" id="UP000038040"/>
    </source>
</evidence>
<evidence type="ECO:0000256" key="6">
    <source>
        <dbReference type="ARBA" id="ARBA00023136"/>
    </source>
</evidence>
<reference evidence="13 15" key="2">
    <citation type="submission" date="2018-11" db="EMBL/GenBank/DDBJ databases">
        <authorList>
            <consortium name="Pathogen Informatics"/>
        </authorList>
    </citation>
    <scope>NUCLEOTIDE SEQUENCE [LARGE SCALE GENOMIC DNA]</scope>
</reference>
<feature type="transmembrane region" description="Helical" evidence="11">
    <location>
        <begin position="171"/>
        <end position="195"/>
    </location>
</feature>
<dbReference type="PANTHER" id="PTHR24247">
    <property type="entry name" value="5-HYDROXYTRYPTAMINE RECEPTOR"/>
    <property type="match status" value="1"/>
</dbReference>
<keyword evidence="6 11" id="KW-0472">Membrane</keyword>
<dbReference type="InterPro" id="IPR017452">
    <property type="entry name" value="GPCR_Rhodpsn_7TM"/>
</dbReference>
<evidence type="ECO:0000313" key="16">
    <source>
        <dbReference type="WBParaSite" id="DME_0000826501-mRNA-1"/>
    </source>
</evidence>
<keyword evidence="15" id="KW-1185">Reference proteome</keyword>
<dbReference type="GO" id="GO:0030594">
    <property type="term" value="F:neurotransmitter receptor activity"/>
    <property type="evidence" value="ECO:0007669"/>
    <property type="project" value="TreeGrafter"/>
</dbReference>
<dbReference type="OrthoDB" id="5859976at2759"/>
<accession>A0A0N4UKJ5</accession>
<dbReference type="GO" id="GO:0007268">
    <property type="term" value="P:chemical synaptic transmission"/>
    <property type="evidence" value="ECO:0007669"/>
    <property type="project" value="TreeGrafter"/>
</dbReference>
<feature type="transmembrane region" description="Helical" evidence="11">
    <location>
        <begin position="58"/>
        <end position="79"/>
    </location>
</feature>
<dbReference type="GO" id="GO:0045202">
    <property type="term" value="C:synapse"/>
    <property type="evidence" value="ECO:0007669"/>
    <property type="project" value="GOC"/>
</dbReference>
<feature type="transmembrane region" description="Helical" evidence="11">
    <location>
        <begin position="281"/>
        <end position="299"/>
    </location>
</feature>
<dbReference type="PROSITE" id="PS50262">
    <property type="entry name" value="G_PROTEIN_RECEP_F1_2"/>
    <property type="match status" value="1"/>
</dbReference>
<dbReference type="PRINTS" id="PR00237">
    <property type="entry name" value="GPCRRHODOPSN"/>
</dbReference>
<gene>
    <name evidence="13" type="ORF">DME_LOCUS10326</name>
</gene>
<organism evidence="14 16">
    <name type="scientific">Dracunculus medinensis</name>
    <name type="common">Guinea worm</name>
    <dbReference type="NCBI Taxonomy" id="318479"/>
    <lineage>
        <taxon>Eukaryota</taxon>
        <taxon>Metazoa</taxon>
        <taxon>Ecdysozoa</taxon>
        <taxon>Nematoda</taxon>
        <taxon>Chromadorea</taxon>
        <taxon>Rhabditida</taxon>
        <taxon>Spirurina</taxon>
        <taxon>Dracunculoidea</taxon>
        <taxon>Dracunculidae</taxon>
        <taxon>Dracunculus</taxon>
    </lineage>
</organism>
<sequence>MPQRGFTQIRNKIAINQQQNPFILTVSSSTAVIITASNSSNLSTTTITLSLFTLLPVFLVKLLSITIGLLGNLFVCIAIRFDRRLHNATNYFLFSLALADLLVCALVMPLSLLQEIIQGKWRWNLTMCQIYTYSDVFLCSASIVHMSVISFDRYLGISKPLKTRNKSITMIIIKIILVWLITTIISCPIMIISLIDPSNIFQNDSNLCLISNRYFMIYGSTFAFLIPFIVMAVTYVKTTNLLYKQANSLTQGLNKNNVGGDGLRRAIIPIRKYAARLATRVLAVVFCCFFVCWTPFFAANFASGFCGESCVIPSTLASFFLWLGYFSSTINPIIYTIFNRKFRQAFLQIIRCQCFCNQFSSKRPPFLYENTTELVIEIHFFS</sequence>
<dbReference type="GO" id="GO:0030425">
    <property type="term" value="C:dendrite"/>
    <property type="evidence" value="ECO:0007669"/>
    <property type="project" value="TreeGrafter"/>
</dbReference>
<dbReference type="GO" id="GO:0051378">
    <property type="term" value="F:serotonin binding"/>
    <property type="evidence" value="ECO:0007669"/>
    <property type="project" value="TreeGrafter"/>
</dbReference>
<evidence type="ECO:0000256" key="2">
    <source>
        <dbReference type="ARBA" id="ARBA00022475"/>
    </source>
</evidence>
<dbReference type="PANTHER" id="PTHR24247:SF228">
    <property type="entry name" value="5-HYDROXYTRYPTAMINE (SEROTONIN) RECEPTOR 2A, ISOFORM B"/>
    <property type="match status" value="1"/>
</dbReference>
<evidence type="ECO:0000256" key="1">
    <source>
        <dbReference type="ARBA" id="ARBA00004651"/>
    </source>
</evidence>
<dbReference type="STRING" id="318479.A0A0N4UKJ5"/>
<evidence type="ECO:0000256" key="10">
    <source>
        <dbReference type="RuleBase" id="RU000688"/>
    </source>
</evidence>
<evidence type="ECO:0000256" key="11">
    <source>
        <dbReference type="SAM" id="Phobius"/>
    </source>
</evidence>
<feature type="transmembrane region" description="Helical" evidence="11">
    <location>
        <begin position="215"/>
        <end position="236"/>
    </location>
</feature>
<feature type="domain" description="G-protein coupled receptors family 1 profile" evidence="12">
    <location>
        <begin position="71"/>
        <end position="335"/>
    </location>
</feature>
<evidence type="ECO:0000256" key="5">
    <source>
        <dbReference type="ARBA" id="ARBA00023040"/>
    </source>
</evidence>
<dbReference type="GO" id="GO:0007210">
    <property type="term" value="P:serotonin receptor signaling pathway"/>
    <property type="evidence" value="ECO:0007669"/>
    <property type="project" value="TreeGrafter"/>
</dbReference>
<keyword evidence="3 10" id="KW-0812">Transmembrane</keyword>
<feature type="transmembrane region" description="Helical" evidence="11">
    <location>
        <begin position="21"/>
        <end position="38"/>
    </location>
</feature>
<dbReference type="WBParaSite" id="DME_0000826501-mRNA-1">
    <property type="protein sequence ID" value="DME_0000826501-mRNA-1"/>
    <property type="gene ID" value="DME_0000826501"/>
</dbReference>
<comment type="similarity">
    <text evidence="10">Belongs to the G-protein coupled receptor 1 family.</text>
</comment>
<dbReference type="Gene3D" id="1.20.1070.10">
    <property type="entry name" value="Rhodopsin 7-helix transmembrane proteins"/>
    <property type="match status" value="1"/>
</dbReference>
<dbReference type="Pfam" id="PF00001">
    <property type="entry name" value="7tm_1"/>
    <property type="match status" value="1"/>
</dbReference>
<dbReference type="GO" id="GO:0007187">
    <property type="term" value="P:G protein-coupled receptor signaling pathway, coupled to cyclic nucleotide second messenger"/>
    <property type="evidence" value="ECO:0007669"/>
    <property type="project" value="TreeGrafter"/>
</dbReference>
<keyword evidence="2" id="KW-1003">Cell membrane</keyword>
<comment type="subcellular location">
    <subcellularLocation>
        <location evidence="1">Cell membrane</location>
        <topology evidence="1">Multi-pass membrane protein</topology>
    </subcellularLocation>
</comment>
<keyword evidence="5 10" id="KW-0297">G-protein coupled receptor</keyword>
<dbReference type="Proteomes" id="UP000274756">
    <property type="component" value="Unassembled WGS sequence"/>
</dbReference>
<keyword evidence="8 10" id="KW-0675">Receptor</keyword>
<proteinExistence type="inferred from homology"/>
<dbReference type="GO" id="GO:0005886">
    <property type="term" value="C:plasma membrane"/>
    <property type="evidence" value="ECO:0007669"/>
    <property type="project" value="UniProtKB-SubCell"/>
</dbReference>
<keyword evidence="9 10" id="KW-0807">Transducer</keyword>
<dbReference type="Proteomes" id="UP000038040">
    <property type="component" value="Unplaced"/>
</dbReference>
<feature type="transmembrane region" description="Helical" evidence="11">
    <location>
        <begin position="319"/>
        <end position="338"/>
    </location>
</feature>
<evidence type="ECO:0000256" key="7">
    <source>
        <dbReference type="ARBA" id="ARBA00023157"/>
    </source>
</evidence>